<keyword evidence="2" id="KW-1133">Transmembrane helix</keyword>
<protein>
    <submittedName>
        <fullName evidence="3">Uncharacterized protein</fullName>
    </submittedName>
</protein>
<keyword evidence="2" id="KW-0472">Membrane</keyword>
<dbReference type="Proteomes" id="UP001085076">
    <property type="component" value="Miscellaneous, Linkage group lg04"/>
</dbReference>
<feature type="region of interest" description="Disordered" evidence="1">
    <location>
        <begin position="65"/>
        <end position="100"/>
    </location>
</feature>
<dbReference type="EMBL" id="JAGGNH010000004">
    <property type="protein sequence ID" value="KAJ0975138.1"/>
    <property type="molecule type" value="Genomic_DNA"/>
</dbReference>
<evidence type="ECO:0000313" key="3">
    <source>
        <dbReference type="EMBL" id="KAJ0975138.1"/>
    </source>
</evidence>
<evidence type="ECO:0000256" key="2">
    <source>
        <dbReference type="SAM" id="Phobius"/>
    </source>
</evidence>
<organism evidence="3 4">
    <name type="scientific">Dioscorea zingiberensis</name>
    <dbReference type="NCBI Taxonomy" id="325984"/>
    <lineage>
        <taxon>Eukaryota</taxon>
        <taxon>Viridiplantae</taxon>
        <taxon>Streptophyta</taxon>
        <taxon>Embryophyta</taxon>
        <taxon>Tracheophyta</taxon>
        <taxon>Spermatophyta</taxon>
        <taxon>Magnoliopsida</taxon>
        <taxon>Liliopsida</taxon>
        <taxon>Dioscoreales</taxon>
        <taxon>Dioscoreaceae</taxon>
        <taxon>Dioscorea</taxon>
    </lineage>
</organism>
<dbReference type="Pfam" id="PF01019">
    <property type="entry name" value="G_glu_transpept"/>
    <property type="match status" value="1"/>
</dbReference>
<proteinExistence type="predicted"/>
<sequence>MQWMPRVAAGRCVWGVVSLASSGIGGGAFMLLRLANGDAQAFDMRETAPFSSSMKPSISNPIGWATKGIGGVPVRGLNERDGQEGKGESDDEEGAEKEKLKKKAAMMIIIR</sequence>
<reference evidence="3" key="1">
    <citation type="submission" date="2021-03" db="EMBL/GenBank/DDBJ databases">
        <authorList>
            <person name="Li Z."/>
            <person name="Yang C."/>
        </authorList>
    </citation>
    <scope>NUCLEOTIDE SEQUENCE</scope>
    <source>
        <strain evidence="3">Dzin_1.0</strain>
        <tissue evidence="3">Leaf</tissue>
    </source>
</reference>
<feature type="compositionally biased region" description="Basic and acidic residues" evidence="1">
    <location>
        <begin position="77"/>
        <end position="88"/>
    </location>
</feature>
<dbReference type="AlphaFoldDB" id="A0A9D5HG89"/>
<dbReference type="InterPro" id="IPR029055">
    <property type="entry name" value="Ntn_hydrolases_N"/>
</dbReference>
<evidence type="ECO:0000256" key="1">
    <source>
        <dbReference type="SAM" id="MobiDB-lite"/>
    </source>
</evidence>
<gene>
    <name evidence="3" type="ORF">J5N97_017103</name>
</gene>
<name>A0A9D5HG89_9LILI</name>
<evidence type="ECO:0000313" key="4">
    <source>
        <dbReference type="Proteomes" id="UP001085076"/>
    </source>
</evidence>
<reference evidence="3" key="2">
    <citation type="journal article" date="2022" name="Hortic Res">
        <title>The genome of Dioscorea zingiberensis sheds light on the biosynthesis, origin and evolution of the medicinally important diosgenin saponins.</title>
        <authorList>
            <person name="Li Y."/>
            <person name="Tan C."/>
            <person name="Li Z."/>
            <person name="Guo J."/>
            <person name="Li S."/>
            <person name="Chen X."/>
            <person name="Wang C."/>
            <person name="Dai X."/>
            <person name="Yang H."/>
            <person name="Song W."/>
            <person name="Hou L."/>
            <person name="Xu J."/>
            <person name="Tong Z."/>
            <person name="Xu A."/>
            <person name="Yuan X."/>
            <person name="Wang W."/>
            <person name="Yang Q."/>
            <person name="Chen L."/>
            <person name="Sun Z."/>
            <person name="Wang K."/>
            <person name="Pan B."/>
            <person name="Chen J."/>
            <person name="Bao Y."/>
            <person name="Liu F."/>
            <person name="Qi X."/>
            <person name="Gang D.R."/>
            <person name="Wen J."/>
            <person name="Li J."/>
        </authorList>
    </citation>
    <scope>NUCLEOTIDE SEQUENCE</scope>
    <source>
        <strain evidence="3">Dzin_1.0</strain>
    </source>
</reference>
<comment type="caution">
    <text evidence="3">The sequence shown here is derived from an EMBL/GenBank/DDBJ whole genome shotgun (WGS) entry which is preliminary data.</text>
</comment>
<accession>A0A9D5HG89</accession>
<dbReference type="OrthoDB" id="1081007at2759"/>
<keyword evidence="4" id="KW-1185">Reference proteome</keyword>
<keyword evidence="2" id="KW-0812">Transmembrane</keyword>
<dbReference type="SUPFAM" id="SSF56235">
    <property type="entry name" value="N-terminal nucleophile aminohydrolases (Ntn hydrolases)"/>
    <property type="match status" value="1"/>
</dbReference>
<feature type="transmembrane region" description="Helical" evidence="2">
    <location>
        <begin position="12"/>
        <end position="32"/>
    </location>
</feature>